<dbReference type="PANTHER" id="PTHR30288">
    <property type="entry name" value="FLAGELLAR CAP/ASSEMBLY PROTEIN FLID"/>
    <property type="match status" value="1"/>
</dbReference>
<name>A0ABS6AE00_9GAMM</name>
<gene>
    <name evidence="8" type="primary">fliD</name>
    <name evidence="8" type="ORF">KO508_17045</name>
</gene>
<dbReference type="Pfam" id="PF02465">
    <property type="entry name" value="FliD_N"/>
    <property type="match status" value="1"/>
</dbReference>
<dbReference type="InterPro" id="IPR010809">
    <property type="entry name" value="FliD_C"/>
</dbReference>
<keyword evidence="9" id="KW-1185">Reference proteome</keyword>
<dbReference type="Proteomes" id="UP000753376">
    <property type="component" value="Unassembled WGS sequence"/>
</dbReference>
<comment type="function">
    <text evidence="5">Required for morphogenesis and for the elongation of the flagellar filament by facilitating polymerization of the flagellin monomers at the tip of growing filament. Forms a capping structure, which prevents flagellin subunits (transported through the central channel of the flagellum) from leaking out without polymerization at the distal end.</text>
</comment>
<feature type="domain" description="Flagellar hook-associated protein 2 C-terminal" evidence="7">
    <location>
        <begin position="568"/>
        <end position="637"/>
    </location>
</feature>
<keyword evidence="8" id="KW-0969">Cilium</keyword>
<keyword evidence="4 5" id="KW-0975">Bacterial flagellum</keyword>
<evidence type="ECO:0000256" key="4">
    <source>
        <dbReference type="ARBA" id="ARBA00023143"/>
    </source>
</evidence>
<dbReference type="EMBL" id="JAHKPV010000021">
    <property type="protein sequence ID" value="MBU2875705.1"/>
    <property type="molecule type" value="Genomic_DNA"/>
</dbReference>
<organism evidence="8 9">
    <name type="scientific">Marinobacter salexigens</name>
    <dbReference type="NCBI Taxonomy" id="1925763"/>
    <lineage>
        <taxon>Bacteria</taxon>
        <taxon>Pseudomonadati</taxon>
        <taxon>Pseudomonadota</taxon>
        <taxon>Gammaproteobacteria</taxon>
        <taxon>Pseudomonadales</taxon>
        <taxon>Marinobacteraceae</taxon>
        <taxon>Marinobacter</taxon>
    </lineage>
</organism>
<dbReference type="RefSeq" id="WP_216009467.1">
    <property type="nucleotide sequence ID" value="NZ_JAHKPV010000021.1"/>
</dbReference>
<sequence length="657" mass="68159">MAGISSLGIGSGVLNSDLVDQLVAAERKPVEDRLNFKTQRAETLISAYGTLRSAVTELRLPMRQLSAPDNLKAFSASSSNEDIAVTVDSSKASRGSYSVKVLGLAQAQSLASNTFADRDSTAVGTGTFTISSGENSATLTIDGTNNTLQGLANAINEAGVGVSAGIVDTGSGYRLVMSSENTGTANAINISVSDDDGLDEDGAGLSQFAFNGSVQNLDETIAAKDASVEINGIEITRSTNTFDNVIDGLSFEAKAEGATSTVKVDQDFGAVADRVGAFVEKFNALQSTIKGLSGYNADTGQGGILSGDTSVRAIQSQLRNVLTRVVPGLENASIRTMADVGITTDYETGGLTFDRAKFEEQLKANPDDVTALFAEQGRVSDAGVEFIQAGTSTERGNYEIEITQPATRGGVAGTAPLASGVTIDGTNDELELTIDGKTTVNLQLTQQTYATAQELADEIQSQLDSNTALNSAGQSVRVGLDGTGALTFTSGLYGSSSNVSVMSVEDGASLGLSVQTGTLGKDVAGTVGGQEATGEGQMLTVVGSGGAKGMQLRISGDEARTYGNVNFIEGIGESAVNLVTSIVGPDGTLDTKTSSLTRDLERIQEERIRLDDRIASYQERLVSQFTAADSLIAQLNSTGDYLTQQLAALAPENFNKK</sequence>
<comment type="similarity">
    <text evidence="1 5">Belongs to the FliD family.</text>
</comment>
<keyword evidence="8" id="KW-0966">Cell projection</keyword>
<reference evidence="8 9" key="1">
    <citation type="submission" date="2021-05" db="EMBL/GenBank/DDBJ databases">
        <title>Draft genomes of bacteria isolated from model marine particles.</title>
        <authorList>
            <person name="Datta M.S."/>
            <person name="Schwartzman J.A."/>
            <person name="Enke T.N."/>
            <person name="Saavedra J."/>
            <person name="Cermak N."/>
            <person name="Cordero O.X."/>
        </authorList>
    </citation>
    <scope>NUCLEOTIDE SEQUENCE [LARGE SCALE GENOMIC DNA]</scope>
    <source>
        <strain evidence="8 9">D2M19</strain>
    </source>
</reference>
<dbReference type="Pfam" id="PF07195">
    <property type="entry name" value="FliD_C"/>
    <property type="match status" value="2"/>
</dbReference>
<proteinExistence type="inferred from homology"/>
<keyword evidence="8" id="KW-0282">Flagellum</keyword>
<evidence type="ECO:0000256" key="5">
    <source>
        <dbReference type="RuleBase" id="RU362066"/>
    </source>
</evidence>
<evidence type="ECO:0000256" key="3">
    <source>
        <dbReference type="ARBA" id="ARBA00023054"/>
    </source>
</evidence>
<keyword evidence="5" id="KW-0964">Secreted</keyword>
<evidence type="ECO:0000313" key="9">
    <source>
        <dbReference type="Proteomes" id="UP000753376"/>
    </source>
</evidence>
<evidence type="ECO:0000259" key="7">
    <source>
        <dbReference type="Pfam" id="PF07195"/>
    </source>
</evidence>
<comment type="subunit">
    <text evidence="2 5">Homopentamer.</text>
</comment>
<comment type="caution">
    <text evidence="8">The sequence shown here is derived from an EMBL/GenBank/DDBJ whole genome shotgun (WGS) entry which is preliminary data.</text>
</comment>
<dbReference type="InterPro" id="IPR040026">
    <property type="entry name" value="FliD"/>
</dbReference>
<evidence type="ECO:0000256" key="2">
    <source>
        <dbReference type="ARBA" id="ARBA00011255"/>
    </source>
</evidence>
<evidence type="ECO:0000259" key="6">
    <source>
        <dbReference type="Pfam" id="PF02465"/>
    </source>
</evidence>
<comment type="subcellular location">
    <subcellularLocation>
        <location evidence="5">Secreted</location>
    </subcellularLocation>
    <subcellularLocation>
        <location evidence="5">Bacterial flagellum</location>
    </subcellularLocation>
</comment>
<evidence type="ECO:0000256" key="1">
    <source>
        <dbReference type="ARBA" id="ARBA00009764"/>
    </source>
</evidence>
<keyword evidence="3" id="KW-0175">Coiled coil</keyword>
<feature type="domain" description="Flagellar hook-associated protein 2 C-terminal" evidence="7">
    <location>
        <begin position="223"/>
        <end position="388"/>
    </location>
</feature>
<evidence type="ECO:0000313" key="8">
    <source>
        <dbReference type="EMBL" id="MBU2875705.1"/>
    </source>
</evidence>
<feature type="domain" description="Flagellar hook-associated protein 2 N-terminal" evidence="6">
    <location>
        <begin position="11"/>
        <end position="108"/>
    </location>
</feature>
<dbReference type="PANTHER" id="PTHR30288:SF0">
    <property type="entry name" value="FLAGELLAR HOOK-ASSOCIATED PROTEIN 2"/>
    <property type="match status" value="1"/>
</dbReference>
<accession>A0ABS6AE00</accession>
<dbReference type="InterPro" id="IPR003481">
    <property type="entry name" value="FliD_N"/>
</dbReference>
<protein>
    <recommendedName>
        <fullName evidence="5">Flagellar hook-associated protein 2</fullName>
        <shortName evidence="5">HAP2</shortName>
    </recommendedName>
    <alternativeName>
        <fullName evidence="5">Flagellar cap protein</fullName>
    </alternativeName>
</protein>